<keyword evidence="1" id="KW-0175">Coiled coil</keyword>
<proteinExistence type="predicted"/>
<gene>
    <name evidence="2" type="ORF">S01H1_35546</name>
</gene>
<feature type="non-terminal residue" evidence="2">
    <location>
        <position position="271"/>
    </location>
</feature>
<name>X0WI28_9ZZZZ</name>
<reference evidence="2" key="1">
    <citation type="journal article" date="2014" name="Front. Microbiol.">
        <title>High frequency of phylogenetically diverse reductive dehalogenase-homologous genes in deep subseafloor sedimentary metagenomes.</title>
        <authorList>
            <person name="Kawai M."/>
            <person name="Futagami T."/>
            <person name="Toyoda A."/>
            <person name="Takaki Y."/>
            <person name="Nishi S."/>
            <person name="Hori S."/>
            <person name="Arai W."/>
            <person name="Tsubouchi T."/>
            <person name="Morono Y."/>
            <person name="Uchiyama I."/>
            <person name="Ito T."/>
            <person name="Fujiyama A."/>
            <person name="Inagaki F."/>
            <person name="Takami H."/>
        </authorList>
    </citation>
    <scope>NUCLEOTIDE SEQUENCE</scope>
    <source>
        <strain evidence="2">Expedition CK06-06</strain>
    </source>
</reference>
<comment type="caution">
    <text evidence="2">The sequence shown here is derived from an EMBL/GenBank/DDBJ whole genome shotgun (WGS) entry which is preliminary data.</text>
</comment>
<accession>X0WI28</accession>
<dbReference type="EMBL" id="BARS01022215">
    <property type="protein sequence ID" value="GAG12346.1"/>
    <property type="molecule type" value="Genomic_DNA"/>
</dbReference>
<protein>
    <submittedName>
        <fullName evidence="2">Uncharacterized protein</fullName>
    </submittedName>
</protein>
<organism evidence="2">
    <name type="scientific">marine sediment metagenome</name>
    <dbReference type="NCBI Taxonomy" id="412755"/>
    <lineage>
        <taxon>unclassified sequences</taxon>
        <taxon>metagenomes</taxon>
        <taxon>ecological metagenomes</taxon>
    </lineage>
</organism>
<feature type="coiled-coil region" evidence="1">
    <location>
        <begin position="78"/>
        <end position="109"/>
    </location>
</feature>
<sequence>MKNEPDVNVEDVRNLFQNREKLVFDSYVIDMHTSLGRKMGKNAINFMEEGSFVKDEDQEFLEKEWRETYNNGKLESYAKKLAEKKAKAMKKAEKEKMKEAKKVEKTKKAKKKTVKIVKSCEQKEEPKKGKTEREKIRAAKYKRIKKMRGKVKFDDLEKNLKFVDGLNIQKEKLILCSDTTCGNKVMCFEYDGKIWKESRKSMFYNRDYCVIDACKELFGLRKIGMERVLSNFRIEKIDKGKKSWKDNWHKVIIGEDDEKVVYCVMNKIVNC</sequence>
<dbReference type="AlphaFoldDB" id="X0WI28"/>
<evidence type="ECO:0000313" key="2">
    <source>
        <dbReference type="EMBL" id="GAG12346.1"/>
    </source>
</evidence>
<evidence type="ECO:0000256" key="1">
    <source>
        <dbReference type="SAM" id="Coils"/>
    </source>
</evidence>